<evidence type="ECO:0000313" key="2">
    <source>
        <dbReference type="Proteomes" id="UP001187192"/>
    </source>
</evidence>
<sequence>MVRVLGLDNKYESGFHPCEEMETYKWLKKNTEARQTQRIKDRSCTWARGTTLNRATGNHRTGEEGATGWAIGYNGDNTQVQFSLDLLHSNPILIYCATVQIEVRIKLVIQRPSVEFELKILNSNW</sequence>
<accession>A0AA88DFE4</accession>
<comment type="caution">
    <text evidence="1">The sequence shown here is derived from an EMBL/GenBank/DDBJ whole genome shotgun (WGS) entry which is preliminary data.</text>
</comment>
<keyword evidence="2" id="KW-1185">Reference proteome</keyword>
<evidence type="ECO:0000313" key="1">
    <source>
        <dbReference type="EMBL" id="GMN56125.1"/>
    </source>
</evidence>
<protein>
    <submittedName>
        <fullName evidence="1">Uncharacterized protein</fullName>
    </submittedName>
</protein>
<organism evidence="1 2">
    <name type="scientific">Ficus carica</name>
    <name type="common">Common fig</name>
    <dbReference type="NCBI Taxonomy" id="3494"/>
    <lineage>
        <taxon>Eukaryota</taxon>
        <taxon>Viridiplantae</taxon>
        <taxon>Streptophyta</taxon>
        <taxon>Embryophyta</taxon>
        <taxon>Tracheophyta</taxon>
        <taxon>Spermatophyta</taxon>
        <taxon>Magnoliopsida</taxon>
        <taxon>eudicotyledons</taxon>
        <taxon>Gunneridae</taxon>
        <taxon>Pentapetalae</taxon>
        <taxon>rosids</taxon>
        <taxon>fabids</taxon>
        <taxon>Rosales</taxon>
        <taxon>Moraceae</taxon>
        <taxon>Ficeae</taxon>
        <taxon>Ficus</taxon>
    </lineage>
</organism>
<dbReference type="AlphaFoldDB" id="A0AA88DFE4"/>
<name>A0AA88DFE4_FICCA</name>
<reference evidence="1" key="1">
    <citation type="submission" date="2023-07" db="EMBL/GenBank/DDBJ databases">
        <title>draft genome sequence of fig (Ficus carica).</title>
        <authorList>
            <person name="Takahashi T."/>
            <person name="Nishimura K."/>
        </authorList>
    </citation>
    <scope>NUCLEOTIDE SEQUENCE</scope>
</reference>
<dbReference type="Proteomes" id="UP001187192">
    <property type="component" value="Unassembled WGS sequence"/>
</dbReference>
<proteinExistence type="predicted"/>
<gene>
    <name evidence="1" type="ORF">TIFTF001_025244</name>
</gene>
<dbReference type="EMBL" id="BTGU01000061">
    <property type="protein sequence ID" value="GMN56125.1"/>
    <property type="molecule type" value="Genomic_DNA"/>
</dbReference>